<evidence type="ECO:0000313" key="3">
    <source>
        <dbReference type="EMBL" id="MBP2067170.1"/>
    </source>
</evidence>
<protein>
    <recommendedName>
        <fullName evidence="5">Secreted protein</fullName>
    </recommendedName>
</protein>
<feature type="transmembrane region" description="Helical" evidence="2">
    <location>
        <begin position="12"/>
        <end position="29"/>
    </location>
</feature>
<proteinExistence type="predicted"/>
<accession>A0ABS4N561</accession>
<feature type="transmembrane region" description="Helical" evidence="2">
    <location>
        <begin position="212"/>
        <end position="231"/>
    </location>
</feature>
<keyword evidence="2" id="KW-0472">Membrane</keyword>
<evidence type="ECO:0000256" key="1">
    <source>
        <dbReference type="SAM" id="MobiDB-lite"/>
    </source>
</evidence>
<reference evidence="3 4" key="1">
    <citation type="submission" date="2021-03" db="EMBL/GenBank/DDBJ databases">
        <title>Genomic Encyclopedia of Type Strains, Phase IV (KMG-IV): sequencing the most valuable type-strain genomes for metagenomic binning, comparative biology and taxonomic classification.</title>
        <authorList>
            <person name="Goeker M."/>
        </authorList>
    </citation>
    <scope>NUCLEOTIDE SEQUENCE [LARGE SCALE GENOMIC DNA]</scope>
    <source>
        <strain evidence="3 4">DSM 41954</strain>
    </source>
</reference>
<name>A0ABS4N561_9ACTN</name>
<feature type="compositionally biased region" description="Basic residues" evidence="1">
    <location>
        <begin position="63"/>
        <end position="74"/>
    </location>
</feature>
<evidence type="ECO:0000313" key="4">
    <source>
        <dbReference type="Proteomes" id="UP000756710"/>
    </source>
</evidence>
<dbReference type="EMBL" id="JAGGLR010000029">
    <property type="protein sequence ID" value="MBP2067170.1"/>
    <property type="molecule type" value="Genomic_DNA"/>
</dbReference>
<feature type="region of interest" description="Disordered" evidence="1">
    <location>
        <begin position="57"/>
        <end position="81"/>
    </location>
</feature>
<evidence type="ECO:0000256" key="2">
    <source>
        <dbReference type="SAM" id="Phobius"/>
    </source>
</evidence>
<keyword evidence="4" id="KW-1185">Reference proteome</keyword>
<evidence type="ECO:0008006" key="5">
    <source>
        <dbReference type="Google" id="ProtNLM"/>
    </source>
</evidence>
<sequence>MAYTIDIAIGGFWLIAGAALQVCITWIRLHNKNGHLSRFIGNKQEVQIVLPSAPSLHESSQPLKRRKWRDHKRSPTSLMPRKDEPRALDLRALLESQPHNVLWGPTIEGAAVAELLGGFREAVKNVRVEFAHAGHFSTIKDREPFVSVGGPSVNAVSETLINDHLPDFEIKYPEHMVTIQGRKWGIPSQSNGSLTEDYGFILAGRTRMGTPFVVLWGVYAFGTLAAARAFIDLSNRKKFTDGEKESLASKGGMFLVVHANVDGYKVAPPIPIKPQPGIYVRP</sequence>
<keyword evidence="2" id="KW-0812">Transmembrane</keyword>
<gene>
    <name evidence="3" type="ORF">J2Z30_008236</name>
</gene>
<keyword evidence="2" id="KW-1133">Transmembrane helix</keyword>
<dbReference type="RefSeq" id="WP_209469048.1">
    <property type="nucleotide sequence ID" value="NZ_BAABDR010000003.1"/>
</dbReference>
<comment type="caution">
    <text evidence="3">The sequence shown here is derived from an EMBL/GenBank/DDBJ whole genome shotgun (WGS) entry which is preliminary data.</text>
</comment>
<organism evidence="3 4">
    <name type="scientific">Streptomyces iranensis</name>
    <dbReference type="NCBI Taxonomy" id="576784"/>
    <lineage>
        <taxon>Bacteria</taxon>
        <taxon>Bacillati</taxon>
        <taxon>Actinomycetota</taxon>
        <taxon>Actinomycetes</taxon>
        <taxon>Kitasatosporales</taxon>
        <taxon>Streptomycetaceae</taxon>
        <taxon>Streptomyces</taxon>
        <taxon>Streptomyces violaceusniger group</taxon>
    </lineage>
</organism>
<dbReference type="Proteomes" id="UP000756710">
    <property type="component" value="Unassembled WGS sequence"/>
</dbReference>